<dbReference type="SUPFAM" id="SSF140356">
    <property type="entry name" value="PPK N-terminal domain-like"/>
    <property type="match status" value="1"/>
</dbReference>
<feature type="binding site" evidence="7">
    <location>
        <position position="369"/>
    </location>
    <ligand>
        <name>Mg(2+)</name>
        <dbReference type="ChEBI" id="CHEBI:18420"/>
    </ligand>
</feature>
<comment type="cofactor">
    <cofactor evidence="7">
        <name>Mg(2+)</name>
        <dbReference type="ChEBI" id="CHEBI:18420"/>
    </cofactor>
</comment>
<keyword evidence="3 7" id="KW-0547">Nucleotide-binding</keyword>
<dbReference type="NCBIfam" id="TIGR03705">
    <property type="entry name" value="poly_P_kin"/>
    <property type="match status" value="1"/>
</dbReference>
<gene>
    <name evidence="7" type="primary">ppk</name>
    <name evidence="10" type="ORF">BD809_103198</name>
</gene>
<feature type="active site" description="Phosphohistidine intermediate" evidence="7">
    <location>
        <position position="429"/>
    </location>
</feature>
<dbReference type="Pfam" id="PF13090">
    <property type="entry name" value="PP_kinase_C"/>
    <property type="match status" value="1"/>
</dbReference>
<dbReference type="OrthoDB" id="9761456at2"/>
<reference evidence="10 11" key="1">
    <citation type="submission" date="2019-07" db="EMBL/GenBank/DDBJ databases">
        <title>Genomic Encyclopedia of Archaeal and Bacterial Type Strains, Phase II (KMG-II): from individual species to whole genera.</title>
        <authorList>
            <person name="Goeker M."/>
        </authorList>
    </citation>
    <scope>NUCLEOTIDE SEQUENCE [LARGE SCALE GENOMIC DNA]</scope>
    <source>
        <strain evidence="10 11">DSM 17527</strain>
    </source>
</reference>
<dbReference type="HAMAP" id="MF_00347">
    <property type="entry name" value="Polyphosphate_kinase"/>
    <property type="match status" value="1"/>
</dbReference>
<organism evidence="10 11">
    <name type="scientific">Aquimarina intermedia</name>
    <dbReference type="NCBI Taxonomy" id="350814"/>
    <lineage>
        <taxon>Bacteria</taxon>
        <taxon>Pseudomonadati</taxon>
        <taxon>Bacteroidota</taxon>
        <taxon>Flavobacteriia</taxon>
        <taxon>Flavobacteriales</taxon>
        <taxon>Flavobacteriaceae</taxon>
        <taxon>Aquimarina</taxon>
    </lineage>
</organism>
<keyword evidence="2 7" id="KW-0808">Transferase</keyword>
<dbReference type="GO" id="GO:0046872">
    <property type="term" value="F:metal ion binding"/>
    <property type="evidence" value="ECO:0007669"/>
    <property type="project" value="UniProtKB-KW"/>
</dbReference>
<dbReference type="InterPro" id="IPR041108">
    <property type="entry name" value="PP_kinase_C_1"/>
</dbReference>
<dbReference type="NCBIfam" id="NF003917">
    <property type="entry name" value="PRK05443.1-1"/>
    <property type="match status" value="1"/>
</dbReference>
<dbReference type="Pfam" id="PF02503">
    <property type="entry name" value="PP_kinase"/>
    <property type="match status" value="1"/>
</dbReference>
<dbReference type="GO" id="GO:0006799">
    <property type="term" value="P:polyphosphate biosynthetic process"/>
    <property type="evidence" value="ECO:0007669"/>
    <property type="project" value="UniProtKB-UniRule"/>
</dbReference>
<dbReference type="InterPro" id="IPR036832">
    <property type="entry name" value="PPK_N_dom_sf"/>
</dbReference>
<feature type="domain" description="PLD phosphodiesterase" evidence="9">
    <location>
        <begin position="424"/>
        <end position="458"/>
    </location>
</feature>
<dbReference type="InterPro" id="IPR001736">
    <property type="entry name" value="PLipase_D/transphosphatidylase"/>
</dbReference>
<keyword evidence="7" id="KW-0479">Metal-binding</keyword>
<dbReference type="Proteomes" id="UP000324376">
    <property type="component" value="Unassembled WGS sequence"/>
</dbReference>
<dbReference type="PROSITE" id="PS50035">
    <property type="entry name" value="PLD"/>
    <property type="match status" value="1"/>
</dbReference>
<dbReference type="InterPro" id="IPR024953">
    <property type="entry name" value="PP_kinase_middle"/>
</dbReference>
<dbReference type="CDD" id="cd09167">
    <property type="entry name" value="PLDc_EcPPK1_C2_like"/>
    <property type="match status" value="1"/>
</dbReference>
<dbReference type="InterPro" id="IPR036830">
    <property type="entry name" value="PP_kinase_middle_dom_sf"/>
</dbReference>
<feature type="binding site" evidence="7">
    <location>
        <position position="558"/>
    </location>
    <ligand>
        <name>ATP</name>
        <dbReference type="ChEBI" id="CHEBI:30616"/>
    </ligand>
</feature>
<dbReference type="Gene3D" id="1.20.58.310">
    <property type="entry name" value="Polyphosphate kinase N-terminal domain"/>
    <property type="match status" value="1"/>
</dbReference>
<dbReference type="Gene3D" id="3.30.870.10">
    <property type="entry name" value="Endonuclease Chain A"/>
    <property type="match status" value="2"/>
</dbReference>
<evidence type="ECO:0000256" key="7">
    <source>
        <dbReference type="HAMAP-Rule" id="MF_00347"/>
    </source>
</evidence>
<keyword evidence="6 7" id="KW-0460">Magnesium</keyword>
<sequence>MIDKYPYKHRDLNWLSFNERVLQEAEDEKNPLYERLKFLAIFSSNLDEYFRVRVSRLRQIKKIDKKIRKRLALKPNKQVKEILNRVKDQQERFGHIFYRELIPELATNKIYLVSEKKFDFNQSAYATEFFIRKVLPHIEAKTFLPSQEESVFLDNNSLYFVVTFKESKTLGIVNLPTEEIGRFVCFPSENEKVYITFIDDIIKANIGQLFDEEEISDCYEIKLSRDAELYIEDEFEGVLAEKIKKSLDRRKDGQATRLLYDTKMPKAVKKDLRYALGLGKVDMMPGGKYHNFSDFFSFPNPKNNPTLSHPELKTIKHSAFESGKNYFDIIRKEDQMVHFPYMSFDYVQNFINQAASDPYVTQIQISLYRVADESALTTALLNALDNGKKLTVFVEAKARFDEENNLKWGKKFEEKGANVFYSYPKIKVHSKILLVKRKENDKTIKYGYIGTGNFNAKTSKIYCDHGLFTANSRITKDLSQVFKILSGKMIFPKPKQLLISPFNTRSTFENLIEVEIENAKNGKPSGIKAKLNSLEDQKIINKLYDASQSGVQIDLLVRGFSCLVPGLDGISENITITSILDRFLEHGRIYEFKSAEDPILYMGSADWMTRNLDNRIEVLTPILSSKLKNELQTILNIQLNDNVKARYQDAEETNEYMMRNEGEKAIRSQYEIIKYLSEIHAD</sequence>
<dbReference type="InterPro" id="IPR025198">
    <property type="entry name" value="PPK_N_dom"/>
</dbReference>
<comment type="function">
    <text evidence="7 8">Catalyzes the reversible transfer of the terminal phosphate of ATP to form a long-chain polyphosphate (polyP).</text>
</comment>
<feature type="binding site" evidence="7">
    <location>
        <position position="586"/>
    </location>
    <ligand>
        <name>ATP</name>
        <dbReference type="ChEBI" id="CHEBI:30616"/>
    </ligand>
</feature>
<name>A0A5S5C709_9FLAO</name>
<dbReference type="GO" id="GO:0008976">
    <property type="term" value="F:polyphosphate kinase activity"/>
    <property type="evidence" value="ECO:0007669"/>
    <property type="project" value="UniProtKB-UniRule"/>
</dbReference>
<dbReference type="PANTHER" id="PTHR30218:SF0">
    <property type="entry name" value="POLYPHOSPHATE KINASE"/>
    <property type="match status" value="1"/>
</dbReference>
<evidence type="ECO:0000256" key="5">
    <source>
        <dbReference type="ARBA" id="ARBA00022840"/>
    </source>
</evidence>
<dbReference type="InterPro" id="IPR003414">
    <property type="entry name" value="PP_kinase"/>
</dbReference>
<dbReference type="SUPFAM" id="SSF56024">
    <property type="entry name" value="Phospholipase D/nuclease"/>
    <property type="match status" value="2"/>
</dbReference>
<evidence type="ECO:0000256" key="3">
    <source>
        <dbReference type="ARBA" id="ARBA00022741"/>
    </source>
</evidence>
<dbReference type="PANTHER" id="PTHR30218">
    <property type="entry name" value="POLYPHOSPHATE KINASE"/>
    <property type="match status" value="1"/>
</dbReference>
<dbReference type="SUPFAM" id="SSF143724">
    <property type="entry name" value="PHP14-like"/>
    <property type="match status" value="1"/>
</dbReference>
<evidence type="ECO:0000256" key="8">
    <source>
        <dbReference type="RuleBase" id="RU003800"/>
    </source>
</evidence>
<dbReference type="AlphaFoldDB" id="A0A5S5C709"/>
<dbReference type="InterPro" id="IPR025200">
    <property type="entry name" value="PPK_C_dom2"/>
</dbReference>
<keyword evidence="11" id="KW-1185">Reference proteome</keyword>
<comment type="catalytic activity">
    <reaction evidence="7 8">
        <text>[phosphate](n) + ATP = [phosphate](n+1) + ADP</text>
        <dbReference type="Rhea" id="RHEA:19573"/>
        <dbReference type="Rhea" id="RHEA-COMP:9859"/>
        <dbReference type="Rhea" id="RHEA-COMP:14280"/>
        <dbReference type="ChEBI" id="CHEBI:16838"/>
        <dbReference type="ChEBI" id="CHEBI:30616"/>
        <dbReference type="ChEBI" id="CHEBI:456216"/>
        <dbReference type="EC" id="2.7.4.1"/>
    </reaction>
</comment>
<dbReference type="CDD" id="cd09164">
    <property type="entry name" value="PLDc_EcPPK1_C1_like"/>
    <property type="match status" value="1"/>
</dbReference>
<evidence type="ECO:0000256" key="4">
    <source>
        <dbReference type="ARBA" id="ARBA00022777"/>
    </source>
</evidence>
<dbReference type="Gene3D" id="3.30.1840.10">
    <property type="entry name" value="Polyphosphate kinase middle domain"/>
    <property type="match status" value="1"/>
</dbReference>
<evidence type="ECO:0000256" key="1">
    <source>
        <dbReference type="ARBA" id="ARBA00022553"/>
    </source>
</evidence>
<protein>
    <recommendedName>
        <fullName evidence="7 8">Polyphosphate kinase</fullName>
        <ecNumber evidence="7 8">2.7.4.1</ecNumber>
    </recommendedName>
    <alternativeName>
        <fullName evidence="7">ATP-polyphosphate phosphotransferase</fullName>
    </alternativeName>
    <alternativeName>
        <fullName evidence="7">Polyphosphoric acid kinase</fullName>
    </alternativeName>
</protein>
<comment type="similarity">
    <text evidence="7 8">Belongs to the polyphosphate kinase 1 (PPK1) family.</text>
</comment>
<evidence type="ECO:0000313" key="11">
    <source>
        <dbReference type="Proteomes" id="UP000324376"/>
    </source>
</evidence>
<dbReference type="Pfam" id="PF13089">
    <property type="entry name" value="PP_kinase_N"/>
    <property type="match status" value="1"/>
</dbReference>
<feature type="binding site" evidence="7">
    <location>
        <position position="462"/>
    </location>
    <ligand>
        <name>ATP</name>
        <dbReference type="ChEBI" id="CHEBI:30616"/>
    </ligand>
</feature>
<dbReference type="GO" id="GO:0009358">
    <property type="term" value="C:polyphosphate kinase complex"/>
    <property type="evidence" value="ECO:0007669"/>
    <property type="project" value="InterPro"/>
</dbReference>
<feature type="binding site" evidence="7">
    <location>
        <position position="45"/>
    </location>
    <ligand>
        <name>ATP</name>
        <dbReference type="ChEBI" id="CHEBI:30616"/>
    </ligand>
</feature>
<keyword evidence="4 7" id="KW-0418">Kinase</keyword>
<keyword evidence="1 7" id="KW-0597">Phosphoprotein</keyword>
<accession>A0A5S5C709</accession>
<evidence type="ECO:0000259" key="9">
    <source>
        <dbReference type="PROSITE" id="PS50035"/>
    </source>
</evidence>
<dbReference type="Pfam" id="PF17941">
    <property type="entry name" value="PP_kinase_C_1"/>
    <property type="match status" value="1"/>
</dbReference>
<dbReference type="EC" id="2.7.4.1" evidence="7 8"/>
<dbReference type="RefSeq" id="WP_148782131.1">
    <property type="nucleotide sequence ID" value="NZ_VNHU01000003.1"/>
</dbReference>
<comment type="caution">
    <text evidence="10">The sequence shown here is derived from an EMBL/GenBank/DDBJ whole genome shotgun (WGS) entry which is preliminary data.</text>
</comment>
<evidence type="ECO:0000313" key="10">
    <source>
        <dbReference type="EMBL" id="TYP75134.1"/>
    </source>
</evidence>
<keyword evidence="5 7" id="KW-0067">ATP-binding</keyword>
<evidence type="ECO:0000256" key="6">
    <source>
        <dbReference type="ARBA" id="ARBA00022842"/>
    </source>
</evidence>
<proteinExistence type="inferred from homology"/>
<dbReference type="GO" id="GO:0005524">
    <property type="term" value="F:ATP binding"/>
    <property type="evidence" value="ECO:0007669"/>
    <property type="project" value="UniProtKB-KW"/>
</dbReference>
<dbReference type="EMBL" id="VNHU01000003">
    <property type="protein sequence ID" value="TYP75134.1"/>
    <property type="molecule type" value="Genomic_DNA"/>
</dbReference>
<dbReference type="PIRSF" id="PIRSF015589">
    <property type="entry name" value="PP_kinase"/>
    <property type="match status" value="1"/>
</dbReference>
<evidence type="ECO:0000256" key="2">
    <source>
        <dbReference type="ARBA" id="ARBA00022679"/>
    </source>
</evidence>
<comment type="PTM">
    <text evidence="7 8">An intermediate of this reaction is the autophosphorylated ppk in which a phosphate is covalently linked to a histidine residue through a N-P bond.</text>
</comment>
<feature type="binding site" evidence="7">
    <location>
        <position position="399"/>
    </location>
    <ligand>
        <name>Mg(2+)</name>
        <dbReference type="ChEBI" id="CHEBI:18420"/>
    </ligand>
</feature>